<sequence>MEDPRHPTGRPGSRAPHVPLTWEGRPMSTIDLFGGGFVLLADGEGGQSWSDAGRLVSRRLGVALSRVVLGDDAVDVKGEWRSRYGVGAGGAVLVRPDGYVAWRATGPAPEPATALESALRRVLSR</sequence>
<feature type="region of interest" description="Disordered" evidence="1">
    <location>
        <begin position="1"/>
        <end position="21"/>
    </location>
</feature>
<organism evidence="2 3">
    <name type="scientific">Nonomuraea harbinensis</name>
    <dbReference type="NCBI Taxonomy" id="1286938"/>
    <lineage>
        <taxon>Bacteria</taxon>
        <taxon>Bacillati</taxon>
        <taxon>Actinomycetota</taxon>
        <taxon>Actinomycetes</taxon>
        <taxon>Streptosporangiales</taxon>
        <taxon>Streptosporangiaceae</taxon>
        <taxon>Nonomuraea</taxon>
    </lineage>
</organism>
<evidence type="ECO:0008006" key="4">
    <source>
        <dbReference type="Google" id="ProtNLM"/>
    </source>
</evidence>
<proteinExistence type="predicted"/>
<dbReference type="InterPro" id="IPR036249">
    <property type="entry name" value="Thioredoxin-like_sf"/>
</dbReference>
<protein>
    <recommendedName>
        <fullName evidence="4">Monooxygenase</fullName>
    </recommendedName>
</protein>
<dbReference type="SUPFAM" id="SSF52833">
    <property type="entry name" value="Thioredoxin-like"/>
    <property type="match status" value="1"/>
</dbReference>
<keyword evidence="3" id="KW-1185">Reference proteome</keyword>
<name>A0ABW1BW77_9ACTN</name>
<reference evidence="3" key="1">
    <citation type="journal article" date="2019" name="Int. J. Syst. Evol. Microbiol.">
        <title>The Global Catalogue of Microorganisms (GCM) 10K type strain sequencing project: providing services to taxonomists for standard genome sequencing and annotation.</title>
        <authorList>
            <consortium name="The Broad Institute Genomics Platform"/>
            <consortium name="The Broad Institute Genome Sequencing Center for Infectious Disease"/>
            <person name="Wu L."/>
            <person name="Ma J."/>
        </authorList>
    </citation>
    <scope>NUCLEOTIDE SEQUENCE [LARGE SCALE GENOMIC DNA]</scope>
    <source>
        <strain evidence="3">CGMCC 4.7106</strain>
    </source>
</reference>
<evidence type="ECO:0000313" key="3">
    <source>
        <dbReference type="Proteomes" id="UP001596096"/>
    </source>
</evidence>
<gene>
    <name evidence="2" type="ORF">ACFPUY_20725</name>
</gene>
<accession>A0ABW1BW77</accession>
<dbReference type="EMBL" id="JBHSNW010000009">
    <property type="protein sequence ID" value="MFC5817528.1"/>
    <property type="molecule type" value="Genomic_DNA"/>
</dbReference>
<dbReference type="Proteomes" id="UP001596096">
    <property type="component" value="Unassembled WGS sequence"/>
</dbReference>
<comment type="caution">
    <text evidence="2">The sequence shown here is derived from an EMBL/GenBank/DDBJ whole genome shotgun (WGS) entry which is preliminary data.</text>
</comment>
<dbReference type="Pfam" id="PF21274">
    <property type="entry name" value="Rng_hyd_C"/>
    <property type="match status" value="1"/>
</dbReference>
<evidence type="ECO:0000256" key="1">
    <source>
        <dbReference type="SAM" id="MobiDB-lite"/>
    </source>
</evidence>
<dbReference type="Gene3D" id="3.40.30.120">
    <property type="match status" value="1"/>
</dbReference>
<dbReference type="RefSeq" id="WP_372452532.1">
    <property type="nucleotide sequence ID" value="NZ_JAHKRN010000071.1"/>
</dbReference>
<evidence type="ECO:0000313" key="2">
    <source>
        <dbReference type="EMBL" id="MFC5817528.1"/>
    </source>
</evidence>